<evidence type="ECO:0000259" key="5">
    <source>
        <dbReference type="Pfam" id="PF13354"/>
    </source>
</evidence>
<comment type="similarity">
    <text evidence="2">Belongs to the class-A beta-lactamase family.</text>
</comment>
<dbReference type="InterPro" id="IPR000871">
    <property type="entry name" value="Beta-lactam_class-A"/>
</dbReference>
<sequence>MFSRKIPVYYLIICIVVFSGASYLISSMLLKKNRSEEAPASADMATTPDCAPGVTRLTGFNHIGPIANAAKDCEAGSLMPLKMNIASYIEREQQAGNAIQASVYLRRLADESWMNVNPNDVFHPASLLKVPQLIAYLKKAESEPGLLEKKFLFEKPHQDMPNQYYSARTLQPGHSYTIKELFHFMIVYSDNNANMELVTRMDMNVFEGTFKAMKLTIPNMHDYSYQVSTRDYSKFLELLFNASYLSIDASEYATELLAESTFKEGLVKKIPKNIAVAHKMGEWGDGNTVELHDCGIVYVDKNPYIISVMTRGRDMARLSDIIANISSMAYDVMSTPAFATQATAQR</sequence>
<dbReference type="Gene3D" id="3.40.710.10">
    <property type="entry name" value="DD-peptidase/beta-lactamase superfamily"/>
    <property type="match status" value="1"/>
</dbReference>
<gene>
    <name evidence="6" type="ORF">GCM10023093_07670</name>
</gene>
<comment type="catalytic activity">
    <reaction evidence="1">
        <text>a beta-lactam + H2O = a substituted beta-amino acid</text>
        <dbReference type="Rhea" id="RHEA:20401"/>
        <dbReference type="ChEBI" id="CHEBI:15377"/>
        <dbReference type="ChEBI" id="CHEBI:35627"/>
        <dbReference type="ChEBI" id="CHEBI:140347"/>
        <dbReference type="EC" id="3.5.2.6"/>
    </reaction>
</comment>
<dbReference type="EC" id="3.5.2.6" evidence="3"/>
<keyword evidence="7" id="KW-1185">Reference proteome</keyword>
<keyword evidence="4" id="KW-0472">Membrane</keyword>
<dbReference type="SUPFAM" id="SSF56601">
    <property type="entry name" value="beta-lactamase/transpeptidase-like"/>
    <property type="match status" value="1"/>
</dbReference>
<keyword evidence="4" id="KW-1133">Transmembrane helix</keyword>
<evidence type="ECO:0000256" key="1">
    <source>
        <dbReference type="ARBA" id="ARBA00001526"/>
    </source>
</evidence>
<keyword evidence="4" id="KW-0812">Transmembrane</keyword>
<reference evidence="7" key="1">
    <citation type="journal article" date="2019" name="Int. J. Syst. Evol. Microbiol.">
        <title>The Global Catalogue of Microorganisms (GCM) 10K type strain sequencing project: providing services to taxonomists for standard genome sequencing and annotation.</title>
        <authorList>
            <consortium name="The Broad Institute Genomics Platform"/>
            <consortium name="The Broad Institute Genome Sequencing Center for Infectious Disease"/>
            <person name="Wu L."/>
            <person name="Ma J."/>
        </authorList>
    </citation>
    <scope>NUCLEOTIDE SEQUENCE [LARGE SCALE GENOMIC DNA]</scope>
    <source>
        <strain evidence="7">JCM 32105</strain>
    </source>
</reference>
<name>A0ABP8N978_9BACT</name>
<feature type="domain" description="Beta-lactamase class A catalytic" evidence="5">
    <location>
        <begin position="102"/>
        <end position="310"/>
    </location>
</feature>
<evidence type="ECO:0000256" key="4">
    <source>
        <dbReference type="SAM" id="Phobius"/>
    </source>
</evidence>
<dbReference type="Proteomes" id="UP001500067">
    <property type="component" value="Unassembled WGS sequence"/>
</dbReference>
<comment type="caution">
    <text evidence="6">The sequence shown here is derived from an EMBL/GenBank/DDBJ whole genome shotgun (WGS) entry which is preliminary data.</text>
</comment>
<dbReference type="InterPro" id="IPR012338">
    <property type="entry name" value="Beta-lactam/transpept-like"/>
</dbReference>
<dbReference type="RefSeq" id="WP_345078800.1">
    <property type="nucleotide sequence ID" value="NZ_BAABFA010000006.1"/>
</dbReference>
<dbReference type="PANTHER" id="PTHR35333">
    <property type="entry name" value="BETA-LACTAMASE"/>
    <property type="match status" value="1"/>
</dbReference>
<accession>A0ABP8N978</accession>
<feature type="transmembrane region" description="Helical" evidence="4">
    <location>
        <begin position="6"/>
        <end position="25"/>
    </location>
</feature>
<evidence type="ECO:0000256" key="3">
    <source>
        <dbReference type="ARBA" id="ARBA00012865"/>
    </source>
</evidence>
<proteinExistence type="inferred from homology"/>
<evidence type="ECO:0000313" key="7">
    <source>
        <dbReference type="Proteomes" id="UP001500067"/>
    </source>
</evidence>
<organism evidence="6 7">
    <name type="scientific">Nemorincola caseinilytica</name>
    <dbReference type="NCBI Taxonomy" id="2054315"/>
    <lineage>
        <taxon>Bacteria</taxon>
        <taxon>Pseudomonadati</taxon>
        <taxon>Bacteroidota</taxon>
        <taxon>Chitinophagia</taxon>
        <taxon>Chitinophagales</taxon>
        <taxon>Chitinophagaceae</taxon>
        <taxon>Nemorincola</taxon>
    </lineage>
</organism>
<dbReference type="EMBL" id="BAABFA010000006">
    <property type="protein sequence ID" value="GAA4461977.1"/>
    <property type="molecule type" value="Genomic_DNA"/>
</dbReference>
<dbReference type="Pfam" id="PF13354">
    <property type="entry name" value="Beta-lactamase2"/>
    <property type="match status" value="1"/>
</dbReference>
<protein>
    <recommendedName>
        <fullName evidence="3">beta-lactamase</fullName>
        <ecNumber evidence="3">3.5.2.6</ecNumber>
    </recommendedName>
</protein>
<evidence type="ECO:0000256" key="2">
    <source>
        <dbReference type="ARBA" id="ARBA00009009"/>
    </source>
</evidence>
<evidence type="ECO:0000313" key="6">
    <source>
        <dbReference type="EMBL" id="GAA4461977.1"/>
    </source>
</evidence>
<dbReference type="PANTHER" id="PTHR35333:SF3">
    <property type="entry name" value="BETA-LACTAMASE-TYPE TRANSPEPTIDASE FOLD CONTAINING PROTEIN"/>
    <property type="match status" value="1"/>
</dbReference>
<dbReference type="InterPro" id="IPR045155">
    <property type="entry name" value="Beta-lactam_cat"/>
</dbReference>